<dbReference type="InterPro" id="IPR044240">
    <property type="entry name" value="STR4-like"/>
</dbReference>
<dbReference type="InterPro" id="IPR036873">
    <property type="entry name" value="Rhodanese-like_dom_sf"/>
</dbReference>
<organism evidence="2 3">
    <name type="scientific">Jiella pacifica</name>
    <dbReference type="NCBI Taxonomy" id="2696469"/>
    <lineage>
        <taxon>Bacteria</taxon>
        <taxon>Pseudomonadati</taxon>
        <taxon>Pseudomonadota</taxon>
        <taxon>Alphaproteobacteria</taxon>
        <taxon>Hyphomicrobiales</taxon>
        <taxon>Aurantimonadaceae</taxon>
        <taxon>Jiella</taxon>
    </lineage>
</organism>
<dbReference type="SMART" id="SM00450">
    <property type="entry name" value="RHOD"/>
    <property type="match status" value="1"/>
</dbReference>
<proteinExistence type="predicted"/>
<comment type="caution">
    <text evidence="2">The sequence shown here is derived from an EMBL/GenBank/DDBJ whole genome shotgun (WGS) entry which is preliminary data.</text>
</comment>
<dbReference type="AlphaFoldDB" id="A0A6N9T2P8"/>
<dbReference type="SUPFAM" id="SSF52821">
    <property type="entry name" value="Rhodanese/Cell cycle control phosphatase"/>
    <property type="match status" value="1"/>
</dbReference>
<dbReference type="RefSeq" id="WP_163462700.1">
    <property type="nucleotide sequence ID" value="NZ_JAAAMG010000005.1"/>
</dbReference>
<dbReference type="InterPro" id="IPR001763">
    <property type="entry name" value="Rhodanese-like_dom"/>
</dbReference>
<reference evidence="2 3" key="1">
    <citation type="submission" date="2020-01" db="EMBL/GenBank/DDBJ databases">
        <title>Jiella pacifica sp. nov.</title>
        <authorList>
            <person name="Xue Z."/>
            <person name="Zhu S."/>
            <person name="Chen J."/>
            <person name="Yang J."/>
        </authorList>
    </citation>
    <scope>NUCLEOTIDE SEQUENCE [LARGE SCALE GENOMIC DNA]</scope>
    <source>
        <strain evidence="2 3">40Bstr34</strain>
    </source>
</reference>
<keyword evidence="3" id="KW-1185">Reference proteome</keyword>
<dbReference type="PANTHER" id="PTHR47377">
    <property type="entry name" value="RHODANESE-LIKE DOMAIN-CONTAINING PROTEIN 4, CHLOROPLASTIC"/>
    <property type="match status" value="1"/>
</dbReference>
<dbReference type="Pfam" id="PF00581">
    <property type="entry name" value="Rhodanese"/>
    <property type="match status" value="1"/>
</dbReference>
<protein>
    <submittedName>
        <fullName evidence="2">Rhodanese-like domain-containing protein</fullName>
    </submittedName>
</protein>
<dbReference type="PROSITE" id="PS50206">
    <property type="entry name" value="RHODANESE_3"/>
    <property type="match status" value="1"/>
</dbReference>
<feature type="domain" description="Rhodanese" evidence="1">
    <location>
        <begin position="20"/>
        <end position="130"/>
    </location>
</feature>
<accession>A0A6N9T2P8</accession>
<dbReference type="EMBL" id="JAAAMG010000005">
    <property type="protein sequence ID" value="NDW04475.1"/>
    <property type="molecule type" value="Genomic_DNA"/>
</dbReference>
<dbReference type="Proteomes" id="UP000469011">
    <property type="component" value="Unassembled WGS sequence"/>
</dbReference>
<dbReference type="Gene3D" id="3.40.250.10">
    <property type="entry name" value="Rhodanese-like domain"/>
    <property type="match status" value="1"/>
</dbReference>
<gene>
    <name evidence="2" type="ORF">GTK09_08520</name>
</gene>
<evidence type="ECO:0000259" key="1">
    <source>
        <dbReference type="PROSITE" id="PS50206"/>
    </source>
</evidence>
<evidence type="ECO:0000313" key="3">
    <source>
        <dbReference type="Proteomes" id="UP000469011"/>
    </source>
</evidence>
<name>A0A6N9T2P8_9HYPH</name>
<evidence type="ECO:0000313" key="2">
    <source>
        <dbReference type="EMBL" id="NDW04475.1"/>
    </source>
</evidence>
<dbReference type="PANTHER" id="PTHR47377:SF1">
    <property type="entry name" value="RHODANESE-LIKE DOMAIN-CONTAINING PROTEIN 4, CHLOROPLASTIC"/>
    <property type="match status" value="1"/>
</dbReference>
<sequence length="144" mass="15454">MAQGYEGDVSVRQCWSVLADDPTAILVDVRTAAEWTYVGIPDLSPLAKTAVLVEWQSYPSMAVDPAFVERVEAALGEGPGKRDGQIFLLCRSGVRSVAAARALTAAGFEHCINILDGFEGAPDQNGHRGTIAGWKAEGLPWLQR</sequence>